<feature type="domain" description="6-phosphogluconate dehydrogenase NADP-binding" evidence="4">
    <location>
        <begin position="5"/>
        <end position="164"/>
    </location>
</feature>
<accession>A0ABZ2CI99</accession>
<dbReference type="PANTHER" id="PTHR22981">
    <property type="entry name" value="3-HYDROXYISOBUTYRATE DEHYDROGENASE-RELATED"/>
    <property type="match status" value="1"/>
</dbReference>
<keyword evidence="3" id="KW-0520">NAD</keyword>
<dbReference type="Pfam" id="PF03446">
    <property type="entry name" value="NAD_binding_2"/>
    <property type="match status" value="1"/>
</dbReference>
<sequence length="299" mass="32383">MSYELGFVGLGNLGGELAGRLIDCGFKVNLYDIDTEKVNALEERGGIGAQSIVELTQKSDVVLTSLPNPKVVDNVYFGKDGLLSLLAPGKCVIELSTIDIQTMKKIAEQGKERNINIIDAPVSAGIPEARAGAAVLLVGAEENVLERYREVLEALAGDKIFHVGLPGDGKAIKLINNLMSLGSVLIGAEAYLIGVQSGIEPKRLYDVLSQCAGRSFQFVKRFPNWVERDFEAGFSIDLGTKDLKLVLDMANQLNRETPLAKHIFSYFEEAQKDGLGKLDVLAVTETVEKLAKKQGMSLT</sequence>
<dbReference type="InterPro" id="IPR008927">
    <property type="entry name" value="6-PGluconate_DH-like_C_sf"/>
</dbReference>
<comment type="similarity">
    <text evidence="1">Belongs to the HIBADH-related family.</text>
</comment>
<protein>
    <submittedName>
        <fullName evidence="6">NAD(P)-dependent oxidoreductase</fullName>
        <ecNumber evidence="6">1.1.-.-</ecNumber>
    </submittedName>
</protein>
<dbReference type="Gene3D" id="3.40.50.720">
    <property type="entry name" value="NAD(P)-binding Rossmann-like Domain"/>
    <property type="match status" value="1"/>
</dbReference>
<evidence type="ECO:0000259" key="5">
    <source>
        <dbReference type="Pfam" id="PF14833"/>
    </source>
</evidence>
<evidence type="ECO:0000313" key="7">
    <source>
        <dbReference type="Proteomes" id="UP001357223"/>
    </source>
</evidence>
<evidence type="ECO:0000256" key="1">
    <source>
        <dbReference type="ARBA" id="ARBA00009080"/>
    </source>
</evidence>
<keyword evidence="7" id="KW-1185">Reference proteome</keyword>
<dbReference type="PANTHER" id="PTHR22981:SF7">
    <property type="entry name" value="3-HYDROXYISOBUTYRATE DEHYDROGENASE, MITOCHONDRIAL"/>
    <property type="match status" value="1"/>
</dbReference>
<dbReference type="InterPro" id="IPR029154">
    <property type="entry name" value="HIBADH-like_NADP-bd"/>
</dbReference>
<dbReference type="GO" id="GO:0016491">
    <property type="term" value="F:oxidoreductase activity"/>
    <property type="evidence" value="ECO:0007669"/>
    <property type="project" value="UniProtKB-KW"/>
</dbReference>
<dbReference type="SUPFAM" id="SSF48179">
    <property type="entry name" value="6-phosphogluconate dehydrogenase C-terminal domain-like"/>
    <property type="match status" value="1"/>
</dbReference>
<name>A0ABZ2CI99_9BACI</name>
<dbReference type="InterPro" id="IPR015815">
    <property type="entry name" value="HIBADH-related"/>
</dbReference>
<dbReference type="Gene3D" id="1.10.1040.10">
    <property type="entry name" value="N-(1-d-carboxylethyl)-l-norvaline Dehydrogenase, domain 2"/>
    <property type="match status" value="1"/>
</dbReference>
<dbReference type="PIRSF" id="PIRSF000103">
    <property type="entry name" value="HIBADH"/>
    <property type="match status" value="1"/>
</dbReference>
<evidence type="ECO:0000256" key="2">
    <source>
        <dbReference type="ARBA" id="ARBA00023002"/>
    </source>
</evidence>
<dbReference type="InterPro" id="IPR036291">
    <property type="entry name" value="NAD(P)-bd_dom_sf"/>
</dbReference>
<evidence type="ECO:0000313" key="6">
    <source>
        <dbReference type="EMBL" id="WVX81727.1"/>
    </source>
</evidence>
<evidence type="ECO:0000256" key="3">
    <source>
        <dbReference type="ARBA" id="ARBA00023027"/>
    </source>
</evidence>
<dbReference type="EMBL" id="CP137640">
    <property type="protein sequence ID" value="WVX81727.1"/>
    <property type="molecule type" value="Genomic_DNA"/>
</dbReference>
<dbReference type="InterPro" id="IPR006115">
    <property type="entry name" value="6PGDH_NADP-bd"/>
</dbReference>
<proteinExistence type="inferred from homology"/>
<dbReference type="RefSeq" id="WP_338450638.1">
    <property type="nucleotide sequence ID" value="NZ_CP137640.1"/>
</dbReference>
<reference evidence="6 7" key="1">
    <citation type="submission" date="2023-10" db="EMBL/GenBank/DDBJ databases">
        <title>Niallia locisalis sp.nov. isolated from a salt pond sample.</title>
        <authorList>
            <person name="Li X.-J."/>
            <person name="Dong L."/>
        </authorList>
    </citation>
    <scope>NUCLEOTIDE SEQUENCE [LARGE SCALE GENOMIC DNA]</scope>
    <source>
        <strain evidence="6 7">DSM 29761</strain>
    </source>
</reference>
<dbReference type="Proteomes" id="UP001357223">
    <property type="component" value="Chromosome"/>
</dbReference>
<dbReference type="SUPFAM" id="SSF51735">
    <property type="entry name" value="NAD(P)-binding Rossmann-fold domains"/>
    <property type="match status" value="1"/>
</dbReference>
<organism evidence="6 7">
    <name type="scientific">Niallia oryzisoli</name>
    <dbReference type="NCBI Taxonomy" id="1737571"/>
    <lineage>
        <taxon>Bacteria</taxon>
        <taxon>Bacillati</taxon>
        <taxon>Bacillota</taxon>
        <taxon>Bacilli</taxon>
        <taxon>Bacillales</taxon>
        <taxon>Bacillaceae</taxon>
        <taxon>Niallia</taxon>
    </lineage>
</organism>
<dbReference type="InterPro" id="IPR013328">
    <property type="entry name" value="6PGD_dom2"/>
</dbReference>
<feature type="domain" description="3-hydroxyisobutyrate dehydrogenase-like NAD-binding" evidence="5">
    <location>
        <begin position="167"/>
        <end position="284"/>
    </location>
</feature>
<keyword evidence="2 6" id="KW-0560">Oxidoreductase</keyword>
<dbReference type="EC" id="1.1.-.-" evidence="6"/>
<gene>
    <name evidence="6" type="ORF">R4Z09_01380</name>
</gene>
<dbReference type="Pfam" id="PF14833">
    <property type="entry name" value="NAD_binding_11"/>
    <property type="match status" value="1"/>
</dbReference>
<evidence type="ECO:0000259" key="4">
    <source>
        <dbReference type="Pfam" id="PF03446"/>
    </source>
</evidence>